<dbReference type="RefSeq" id="WP_013616401.1">
    <property type="nucleotide sequence ID" value="NZ_JAAZTS010000003.1"/>
</dbReference>
<dbReference type="AlphaFoldDB" id="A0AA40ZRK2"/>
<proteinExistence type="predicted"/>
<dbReference type="EMBL" id="JACJMO010000003">
    <property type="protein sequence ID" value="MBM6856661.1"/>
    <property type="molecule type" value="Genomic_DNA"/>
</dbReference>
<organism evidence="1 2">
    <name type="scientific">Caecibacteroides pullorum</name>
    <dbReference type="NCBI Taxonomy" id="2725562"/>
    <lineage>
        <taxon>Bacteria</taxon>
        <taxon>Pseudomonadati</taxon>
        <taxon>Bacteroidota</taxon>
        <taxon>Bacteroidia</taxon>
        <taxon>Bacteroidales</taxon>
        <taxon>Bacteroidaceae</taxon>
        <taxon>Caecibacteroides</taxon>
    </lineage>
</organism>
<comment type="caution">
    <text evidence="1">The sequence shown here is derived from an EMBL/GenBank/DDBJ whole genome shotgun (WGS) entry which is preliminary data.</text>
</comment>
<evidence type="ECO:0000313" key="1">
    <source>
        <dbReference type="EMBL" id="MBM6856661.1"/>
    </source>
</evidence>
<name>A0AA40ZRK2_9BACT</name>
<evidence type="ECO:0000313" key="2">
    <source>
        <dbReference type="Proteomes" id="UP000698924"/>
    </source>
</evidence>
<accession>A0AA40ZRK2</accession>
<dbReference type="Proteomes" id="UP000698924">
    <property type="component" value="Unassembled WGS sequence"/>
</dbReference>
<protein>
    <submittedName>
        <fullName evidence="1">Uncharacterized protein</fullName>
    </submittedName>
</protein>
<gene>
    <name evidence="1" type="ORF">H6D15_03460</name>
</gene>
<reference evidence="1 2" key="1">
    <citation type="journal article" date="2021" name="Sci. Rep.">
        <title>The distribution of antibiotic resistance genes in chicken gut microbiota commensals.</title>
        <authorList>
            <person name="Juricova H."/>
            <person name="Matiasovicova J."/>
            <person name="Kubasova T."/>
            <person name="Cejkova D."/>
            <person name="Rychlik I."/>
        </authorList>
    </citation>
    <scope>NUCLEOTIDE SEQUENCE [LARGE SCALE GENOMIC DNA]</scope>
    <source>
        <strain evidence="1 2">An421</strain>
    </source>
</reference>
<sequence length="323" mass="38584">MTLKELIMKVDFDSLLPYLEKWEKKNLDNIYAFREAYDILRNMEPDKDYRGEVTIITTTREDGTKITQVNFLDDNVWEKELAKEFVFPNGMQLNMEELAMRCLWEITFYGFSPVDREDTFSKMFGRRKPLNRYEVALDKLEESMWKHQTPRKFRARDEDGARLTIAHFPFKFCNKPMNRSKKKRKYRQDKREEYLEVMAKRETLIQMLTIPGSSFKRSDVEFLFDIAYGIRYDYCSVVLGTNGRLDYILESMTKYQQLDLSRYDHAIVFIRYSSCYPPDNTELETFRQAVHNRLGYENILFGTVVENNECEQIKVMLLLNKAV</sequence>
<keyword evidence="2" id="KW-1185">Reference proteome</keyword>